<comment type="caution">
    <text evidence="2">The sequence shown here is derived from an EMBL/GenBank/DDBJ whole genome shotgun (WGS) entry which is preliminary data.</text>
</comment>
<dbReference type="EMBL" id="JALJOR010000016">
    <property type="protein sequence ID" value="KAK9805184.1"/>
    <property type="molecule type" value="Genomic_DNA"/>
</dbReference>
<feature type="compositionally biased region" description="Polar residues" evidence="1">
    <location>
        <begin position="1"/>
        <end position="19"/>
    </location>
</feature>
<gene>
    <name evidence="2" type="ORF">WJX72_004476</name>
</gene>
<evidence type="ECO:0000313" key="2">
    <source>
        <dbReference type="EMBL" id="KAK9805184.1"/>
    </source>
</evidence>
<name>A0AAW1PBM1_9CHLO</name>
<evidence type="ECO:0000313" key="3">
    <source>
        <dbReference type="Proteomes" id="UP001489004"/>
    </source>
</evidence>
<accession>A0AAW1PBM1</accession>
<dbReference type="AlphaFoldDB" id="A0AAW1PBM1"/>
<evidence type="ECO:0000256" key="1">
    <source>
        <dbReference type="SAM" id="MobiDB-lite"/>
    </source>
</evidence>
<reference evidence="2 3" key="1">
    <citation type="journal article" date="2024" name="Nat. Commun.">
        <title>Phylogenomics reveals the evolutionary origins of lichenization in chlorophyte algae.</title>
        <authorList>
            <person name="Puginier C."/>
            <person name="Libourel C."/>
            <person name="Otte J."/>
            <person name="Skaloud P."/>
            <person name="Haon M."/>
            <person name="Grisel S."/>
            <person name="Petersen M."/>
            <person name="Berrin J.G."/>
            <person name="Delaux P.M."/>
            <person name="Dal Grande F."/>
            <person name="Keller J."/>
        </authorList>
    </citation>
    <scope>NUCLEOTIDE SEQUENCE [LARGE SCALE GENOMIC DNA]</scope>
    <source>
        <strain evidence="2 3">SAG 2043</strain>
    </source>
</reference>
<organism evidence="2 3">
    <name type="scientific">[Myrmecia] bisecta</name>
    <dbReference type="NCBI Taxonomy" id="41462"/>
    <lineage>
        <taxon>Eukaryota</taxon>
        <taxon>Viridiplantae</taxon>
        <taxon>Chlorophyta</taxon>
        <taxon>core chlorophytes</taxon>
        <taxon>Trebouxiophyceae</taxon>
        <taxon>Trebouxiales</taxon>
        <taxon>Trebouxiaceae</taxon>
        <taxon>Myrmecia</taxon>
    </lineage>
</organism>
<sequence length="109" mass="11179">MASYGSSPVSCSANGLSAEQDTDSSKALPGPVFDIKELPSKPAAMEGGGKEAACGHIPSLRALKRSRAGVWDSPTDSPVCGHSPGQAKADSRAVRALESALERVVMLNV</sequence>
<dbReference type="Proteomes" id="UP001489004">
    <property type="component" value="Unassembled WGS sequence"/>
</dbReference>
<protein>
    <submittedName>
        <fullName evidence="2">Uncharacterized protein</fullName>
    </submittedName>
</protein>
<proteinExistence type="predicted"/>
<keyword evidence="3" id="KW-1185">Reference proteome</keyword>
<feature type="region of interest" description="Disordered" evidence="1">
    <location>
        <begin position="1"/>
        <end position="34"/>
    </location>
</feature>